<dbReference type="SUPFAM" id="SSF109709">
    <property type="entry name" value="KorB DNA-binding domain-like"/>
    <property type="match status" value="1"/>
</dbReference>
<dbReference type="PANTHER" id="PTHR33375:SF1">
    <property type="entry name" value="CHROMOSOME-PARTITIONING PROTEIN PARB-RELATED"/>
    <property type="match status" value="1"/>
</dbReference>
<dbReference type="Proteomes" id="UP000317835">
    <property type="component" value="Plasmid pElP_3"/>
</dbReference>
<dbReference type="NCBIfam" id="TIGR00180">
    <property type="entry name" value="parB_part"/>
    <property type="match status" value="1"/>
</dbReference>
<dbReference type="InterPro" id="IPR004437">
    <property type="entry name" value="ParB/RepB/Spo0J"/>
</dbReference>
<feature type="compositionally biased region" description="Basic and acidic residues" evidence="3">
    <location>
        <begin position="326"/>
        <end position="336"/>
    </location>
</feature>
<evidence type="ECO:0000259" key="4">
    <source>
        <dbReference type="SMART" id="SM00470"/>
    </source>
</evidence>
<dbReference type="GO" id="GO:0007059">
    <property type="term" value="P:chromosome segregation"/>
    <property type="evidence" value="ECO:0007669"/>
    <property type="project" value="UniProtKB-KW"/>
</dbReference>
<gene>
    <name evidence="5" type="primary">parB</name>
    <name evidence="5" type="ORF">ElP_74460</name>
</gene>
<keyword evidence="2" id="KW-0159">Chromosome partition</keyword>
<dbReference type="SMART" id="SM00470">
    <property type="entry name" value="ParB"/>
    <property type="match status" value="1"/>
</dbReference>
<dbReference type="AlphaFoldDB" id="A0A518HF46"/>
<dbReference type="EMBL" id="CP036429">
    <property type="protein sequence ID" value="QDV39479.1"/>
    <property type="molecule type" value="Genomic_DNA"/>
</dbReference>
<dbReference type="Pfam" id="PF02195">
    <property type="entry name" value="ParB_N"/>
    <property type="match status" value="1"/>
</dbReference>
<evidence type="ECO:0000313" key="5">
    <source>
        <dbReference type="EMBL" id="QDV39479.1"/>
    </source>
</evidence>
<dbReference type="Gene3D" id="1.10.10.2830">
    <property type="match status" value="1"/>
</dbReference>
<reference evidence="5 6" key="1">
    <citation type="submission" date="2019-02" db="EMBL/GenBank/DDBJ databases">
        <title>Deep-cultivation of Planctomycetes and their phenomic and genomic characterization uncovers novel biology.</title>
        <authorList>
            <person name="Wiegand S."/>
            <person name="Jogler M."/>
            <person name="Boedeker C."/>
            <person name="Pinto D."/>
            <person name="Vollmers J."/>
            <person name="Rivas-Marin E."/>
            <person name="Kohn T."/>
            <person name="Peeters S.H."/>
            <person name="Heuer A."/>
            <person name="Rast P."/>
            <person name="Oberbeckmann S."/>
            <person name="Bunk B."/>
            <person name="Jeske O."/>
            <person name="Meyerdierks A."/>
            <person name="Storesund J.E."/>
            <person name="Kallscheuer N."/>
            <person name="Luecker S."/>
            <person name="Lage O.M."/>
            <person name="Pohl T."/>
            <person name="Merkel B.J."/>
            <person name="Hornburger P."/>
            <person name="Mueller R.-W."/>
            <person name="Bruemmer F."/>
            <person name="Labrenz M."/>
            <person name="Spormann A.M."/>
            <person name="Op den Camp H."/>
            <person name="Overmann J."/>
            <person name="Amann R."/>
            <person name="Jetten M.S.M."/>
            <person name="Mascher T."/>
            <person name="Medema M.H."/>
            <person name="Devos D.P."/>
            <person name="Kaster A.-K."/>
            <person name="Ovreas L."/>
            <person name="Rohde M."/>
            <person name="Galperin M.Y."/>
            <person name="Jogler C."/>
        </authorList>
    </citation>
    <scope>NUCLEOTIDE SEQUENCE [LARGE SCALE GENOMIC DNA]</scope>
    <source>
        <strain evidence="5 6">ElP</strain>
        <plasmid evidence="6">pelp_3</plasmid>
    </source>
</reference>
<proteinExistence type="inferred from homology"/>
<organism evidence="5 6">
    <name type="scientific">Tautonia plasticadhaerens</name>
    <dbReference type="NCBI Taxonomy" id="2527974"/>
    <lineage>
        <taxon>Bacteria</taxon>
        <taxon>Pseudomonadati</taxon>
        <taxon>Planctomycetota</taxon>
        <taxon>Planctomycetia</taxon>
        <taxon>Isosphaerales</taxon>
        <taxon>Isosphaeraceae</taxon>
        <taxon>Tautonia</taxon>
    </lineage>
</organism>
<evidence type="ECO:0000313" key="6">
    <source>
        <dbReference type="Proteomes" id="UP000317835"/>
    </source>
</evidence>
<dbReference type="InterPro" id="IPR003115">
    <property type="entry name" value="ParB_N"/>
</dbReference>
<dbReference type="OrthoDB" id="9802051at2"/>
<protein>
    <submittedName>
        <fullName evidence="5">Chromosome-partitioning protein ParB</fullName>
    </submittedName>
</protein>
<dbReference type="InterPro" id="IPR050336">
    <property type="entry name" value="Chromosome_partition/occlusion"/>
</dbReference>
<dbReference type="InterPro" id="IPR036086">
    <property type="entry name" value="ParB/Sulfiredoxin_sf"/>
</dbReference>
<dbReference type="SUPFAM" id="SSF110849">
    <property type="entry name" value="ParB/Sulfiredoxin"/>
    <property type="match status" value="1"/>
</dbReference>
<feature type="region of interest" description="Disordered" evidence="3">
    <location>
        <begin position="252"/>
        <end position="272"/>
    </location>
</feature>
<keyword evidence="5" id="KW-0614">Plasmid</keyword>
<dbReference type="PANTHER" id="PTHR33375">
    <property type="entry name" value="CHROMOSOME-PARTITIONING PROTEIN PARB-RELATED"/>
    <property type="match status" value="1"/>
</dbReference>
<dbReference type="GO" id="GO:0005694">
    <property type="term" value="C:chromosome"/>
    <property type="evidence" value="ECO:0007669"/>
    <property type="project" value="TreeGrafter"/>
</dbReference>
<dbReference type="FunFam" id="1.10.10.2830:FF:000001">
    <property type="entry name" value="Chromosome partitioning protein ParB"/>
    <property type="match status" value="1"/>
</dbReference>
<accession>A0A518HF46</accession>
<dbReference type="Pfam" id="PF17762">
    <property type="entry name" value="HTH_ParB"/>
    <property type="match status" value="1"/>
</dbReference>
<dbReference type="GO" id="GO:0003677">
    <property type="term" value="F:DNA binding"/>
    <property type="evidence" value="ECO:0007669"/>
    <property type="project" value="InterPro"/>
</dbReference>
<keyword evidence="6" id="KW-1185">Reference proteome</keyword>
<dbReference type="RefSeq" id="WP_145279691.1">
    <property type="nucleotide sequence ID" value="NZ_CP036429.1"/>
</dbReference>
<name>A0A518HF46_9BACT</name>
<feature type="region of interest" description="Disordered" evidence="3">
    <location>
        <begin position="315"/>
        <end position="352"/>
    </location>
</feature>
<dbReference type="Gene3D" id="3.90.1530.30">
    <property type="match status" value="1"/>
</dbReference>
<dbReference type="InterPro" id="IPR041468">
    <property type="entry name" value="HTH_ParB/Spo0J"/>
</dbReference>
<geneLocation type="plasmid" evidence="6">
    <name>pelp_3</name>
</geneLocation>
<evidence type="ECO:0000256" key="1">
    <source>
        <dbReference type="ARBA" id="ARBA00006295"/>
    </source>
</evidence>
<evidence type="ECO:0000256" key="2">
    <source>
        <dbReference type="ARBA" id="ARBA00022829"/>
    </source>
</evidence>
<comment type="similarity">
    <text evidence="1">Belongs to the ParB family.</text>
</comment>
<feature type="domain" description="ParB-like N-terminal" evidence="4">
    <location>
        <begin position="54"/>
        <end position="147"/>
    </location>
</feature>
<evidence type="ECO:0000256" key="3">
    <source>
        <dbReference type="SAM" id="MobiDB-lite"/>
    </source>
</evidence>
<dbReference type="KEGG" id="tpla:ElP_74460"/>
<sequence length="352" mass="37958">MNDSKREQYLKKYGGELASSLGQGRAPGVPAGMAQPTGGLPAKAVGVGRDAGAHAIEIGRIAPDPEQPRRSFDEEALDRLAASLKQRGQLQNIVVFWSEDLGSYVIISGERRYRAAQRAGLPTLRCKILDRRPDDDERLGLQLIENCVREDLAPIERARAFRRLLDATGWSHERLAEELHITQFTVSTALKLLELPEAVQARVEAGDLAPRVAYEVSKLGEAEAQVALAERIVADGLTRDEVVAEVQAIKAERPRGRGASSGQTAKGKAKSRGLRLVTKRVFKAAGARATIERAKGIDSDVLRAIAQEILASLVRNGGATASDTPTSERTESRLESTDPSEDDDEQGSGVAA</sequence>